<feature type="region of interest" description="Disordered" evidence="8">
    <location>
        <begin position="277"/>
        <end position="352"/>
    </location>
</feature>
<feature type="compositionally biased region" description="Low complexity" evidence="8">
    <location>
        <begin position="669"/>
        <end position="680"/>
    </location>
</feature>
<feature type="binding site" evidence="7">
    <location>
        <position position="26"/>
    </location>
    <ligand>
        <name>Mg(2+)</name>
        <dbReference type="ChEBI" id="CHEBI:18420"/>
    </ligand>
</feature>
<dbReference type="Proteomes" id="UP000006906">
    <property type="component" value="Chromosome 10"/>
</dbReference>
<evidence type="ECO:0000256" key="2">
    <source>
        <dbReference type="ARBA" id="ARBA00022707"/>
    </source>
</evidence>
<feature type="binding site" evidence="6">
    <location>
        <position position="65"/>
    </location>
    <ligand>
        <name>GTP</name>
        <dbReference type="ChEBI" id="CHEBI:37565"/>
    </ligand>
</feature>
<evidence type="ECO:0000256" key="7">
    <source>
        <dbReference type="PIRSR" id="PIRSR606689-2"/>
    </source>
</evidence>
<feature type="region of interest" description="Disordered" evidence="8">
    <location>
        <begin position="580"/>
        <end position="617"/>
    </location>
</feature>
<protein>
    <submittedName>
        <fullName evidence="9">Uncharacterized protein</fullName>
    </submittedName>
</protein>
<feature type="binding site" evidence="7">
    <location>
        <position position="43"/>
    </location>
    <ligand>
        <name>Mg(2+)</name>
        <dbReference type="ChEBI" id="CHEBI:18420"/>
    </ligand>
</feature>
<dbReference type="NCBIfam" id="TIGR00231">
    <property type="entry name" value="small_GTP"/>
    <property type="match status" value="1"/>
</dbReference>
<dbReference type="GO" id="GO:0006886">
    <property type="term" value="P:intracellular protein transport"/>
    <property type="evidence" value="ECO:0000318"/>
    <property type="project" value="GO_Central"/>
</dbReference>
<dbReference type="OrthoDB" id="556272at2759"/>
<evidence type="ECO:0000256" key="5">
    <source>
        <dbReference type="ARBA" id="ARBA00023134"/>
    </source>
</evidence>
<keyword evidence="7" id="KW-0479">Metal-binding</keyword>
<accession>A0A2K3DAZ7</accession>
<evidence type="ECO:0000256" key="1">
    <source>
        <dbReference type="ARBA" id="ARBA00010290"/>
    </source>
</evidence>
<feature type="region of interest" description="Disordered" evidence="8">
    <location>
        <begin position="556"/>
        <end position="575"/>
    </location>
</feature>
<sequence>MRWRPCWSSKPEFPILFLGLDAAGKSTVLYGLKLGEVVTTVPTIGFNLETIERNGLKINCWDVGGCDKIRPLWRHFTEGCVAVVFVVDSNDRERLAAARQELQDVLRDVASGVPVLVLANKQDLPNALPAAEVARLMWLAPPQPPLQQQQRHPTPEHAVLTAHVSIASPAPSGEGSCNDGGGSGADAAAAAGPAPSPRMSEEERCFRDLMSRHAVHVQPTCALRLFGVLEGFDWLASALDHARQQDSGSGGAAANVNGSSNAGSSLGLLRAVMPAGWRSRRQARQRQQARQLPEQHQQQQQQRSVIHRWAAGAMRGAAGGSHPYGASTGAATATKSTSSGGAGAGGGGGGPVLPSAEERLSGWLAEPVAAGDSDDAFLAALEACEPGVRWDHFAHLRLAWLYLVRYGRSQGAARIFQAVQRYIQHGVAGGGGGRTFHTTMTFFWMHMVHYALASSQLHTPMVRTSFRAFLIANPYLADSGLFLRHYSRARMLHDPAARTALLLPDLQPLPSLVTDVEARKREQAREKRVAVVAGAAAAAVVGTPRLLARAAGVASGWGARGDRSSGGGSVSLRREEDGVLSAAYRRSSTSSGSTSNSTRSGGRLRSDGGQRAAAGAARGFHHRLPAAAAAAARDEDLLAAVLQHLPGRAAATATSGGLGQALPSSGLRQQAQGGSQVAVGLRHNFEGRGDGGVGHTSSGSPSPSLLTGWGSDTLPRVAYAAIRHHGYARASELLQAAAAAAATTRGQASTEESSARGTLESPPALAEAAAAASAETRPHVKRAGDLGSLLGMDVSQLQEVVRDVARGIAARLPTAPEPAPSAAGKSARARISVDVGDGKPRVGGGSKQGDCSDDEEEEGEWLSVGDHEAWGVVTALNDKALRVDGEDAELEKMLGSDRVPLMRAALPQYRLLFTSG</sequence>
<keyword evidence="5 6" id="KW-0342">GTP-binding</keyword>
<feature type="region of interest" description="Disordered" evidence="8">
    <location>
        <begin position="244"/>
        <end position="264"/>
    </location>
</feature>
<feature type="compositionally biased region" description="Low complexity" evidence="8">
    <location>
        <begin position="252"/>
        <end position="264"/>
    </location>
</feature>
<keyword evidence="4" id="KW-0813">Transport</keyword>
<feature type="compositionally biased region" description="Low complexity" evidence="8">
    <location>
        <begin position="325"/>
        <end position="339"/>
    </location>
</feature>
<dbReference type="SMART" id="SM00178">
    <property type="entry name" value="SAR"/>
    <property type="match status" value="1"/>
</dbReference>
<feature type="compositionally biased region" description="Low complexity" evidence="8">
    <location>
        <begin position="585"/>
        <end position="617"/>
    </location>
</feature>
<proteinExistence type="inferred from homology"/>
<dbReference type="SMART" id="SM00177">
    <property type="entry name" value="ARF"/>
    <property type="match status" value="1"/>
</dbReference>
<keyword evidence="10" id="KW-1185">Reference proteome</keyword>
<dbReference type="STRING" id="3055.A0A2K3DAZ7"/>
<dbReference type="GO" id="GO:0016192">
    <property type="term" value="P:vesicle-mediated transport"/>
    <property type="evidence" value="ECO:0000318"/>
    <property type="project" value="GO_Central"/>
</dbReference>
<dbReference type="FunFam" id="3.40.50.300:FF:000412">
    <property type="entry name" value="ADP-ribosylation factor 1"/>
    <property type="match status" value="1"/>
</dbReference>
<evidence type="ECO:0000256" key="6">
    <source>
        <dbReference type="PIRSR" id="PIRSR606689-1"/>
    </source>
</evidence>
<feature type="binding site" evidence="6">
    <location>
        <begin position="19"/>
        <end position="26"/>
    </location>
    <ligand>
        <name>GTP</name>
        <dbReference type="ChEBI" id="CHEBI:37565"/>
    </ligand>
</feature>
<evidence type="ECO:0000256" key="8">
    <source>
        <dbReference type="SAM" id="MobiDB-lite"/>
    </source>
</evidence>
<feature type="region of interest" description="Disordered" evidence="8">
    <location>
        <begin position="744"/>
        <end position="778"/>
    </location>
</feature>
<feature type="binding site" evidence="6">
    <location>
        <begin position="120"/>
        <end position="123"/>
    </location>
    <ligand>
        <name>GTP</name>
        <dbReference type="ChEBI" id="CHEBI:37565"/>
    </ligand>
</feature>
<feature type="compositionally biased region" description="Low complexity" evidence="8">
    <location>
        <begin position="759"/>
        <end position="774"/>
    </location>
</feature>
<dbReference type="GO" id="GO:0046872">
    <property type="term" value="F:metal ion binding"/>
    <property type="evidence" value="ECO:0007669"/>
    <property type="project" value="UniProtKB-KW"/>
</dbReference>
<dbReference type="InterPro" id="IPR006689">
    <property type="entry name" value="Small_GTPase_ARF/SAR"/>
</dbReference>
<keyword evidence="7" id="KW-0460">Magnesium</keyword>
<dbReference type="GeneID" id="5724036"/>
<dbReference type="Pfam" id="PF00025">
    <property type="entry name" value="Arf"/>
    <property type="match status" value="1"/>
</dbReference>
<dbReference type="AlphaFoldDB" id="A0A2K3DAZ7"/>
<dbReference type="Gramene" id="PNW77707">
    <property type="protein sequence ID" value="PNW77707"/>
    <property type="gene ID" value="CHLRE_10g448200v5"/>
</dbReference>
<organism evidence="9 10">
    <name type="scientific">Chlamydomonas reinhardtii</name>
    <name type="common">Chlamydomonas smithii</name>
    <dbReference type="NCBI Taxonomy" id="3055"/>
    <lineage>
        <taxon>Eukaryota</taxon>
        <taxon>Viridiplantae</taxon>
        <taxon>Chlorophyta</taxon>
        <taxon>core chlorophytes</taxon>
        <taxon>Chlorophyceae</taxon>
        <taxon>CS clade</taxon>
        <taxon>Chlamydomonadales</taxon>
        <taxon>Chlamydomonadaceae</taxon>
        <taxon>Chlamydomonas</taxon>
    </lineage>
</organism>
<feature type="region of interest" description="Disordered" evidence="8">
    <location>
        <begin position="169"/>
        <end position="203"/>
    </location>
</feature>
<feature type="compositionally biased region" description="Low complexity" evidence="8">
    <location>
        <begin position="695"/>
        <end position="708"/>
    </location>
</feature>
<reference evidence="9 10" key="1">
    <citation type="journal article" date="2007" name="Science">
        <title>The Chlamydomonas genome reveals the evolution of key animal and plant functions.</title>
        <authorList>
            <person name="Merchant S.S."/>
            <person name="Prochnik S.E."/>
            <person name="Vallon O."/>
            <person name="Harris E.H."/>
            <person name="Karpowicz S.J."/>
            <person name="Witman G.B."/>
            <person name="Terry A."/>
            <person name="Salamov A."/>
            <person name="Fritz-Laylin L.K."/>
            <person name="Marechal-Drouard L."/>
            <person name="Marshall W.F."/>
            <person name="Qu L.H."/>
            <person name="Nelson D.R."/>
            <person name="Sanderfoot A.A."/>
            <person name="Spalding M.H."/>
            <person name="Kapitonov V.V."/>
            <person name="Ren Q."/>
            <person name="Ferris P."/>
            <person name="Lindquist E."/>
            <person name="Shapiro H."/>
            <person name="Lucas S.M."/>
            <person name="Grimwood J."/>
            <person name="Schmutz J."/>
            <person name="Cardol P."/>
            <person name="Cerutti H."/>
            <person name="Chanfreau G."/>
            <person name="Chen C.L."/>
            <person name="Cognat V."/>
            <person name="Croft M.T."/>
            <person name="Dent R."/>
            <person name="Dutcher S."/>
            <person name="Fernandez E."/>
            <person name="Fukuzawa H."/>
            <person name="Gonzalez-Ballester D."/>
            <person name="Gonzalez-Halphen D."/>
            <person name="Hallmann A."/>
            <person name="Hanikenne M."/>
            <person name="Hippler M."/>
            <person name="Inwood W."/>
            <person name="Jabbari K."/>
            <person name="Kalanon M."/>
            <person name="Kuras R."/>
            <person name="Lefebvre P.A."/>
            <person name="Lemaire S.D."/>
            <person name="Lobanov A.V."/>
            <person name="Lohr M."/>
            <person name="Manuell A."/>
            <person name="Meier I."/>
            <person name="Mets L."/>
            <person name="Mittag M."/>
            <person name="Mittelmeier T."/>
            <person name="Moroney J.V."/>
            <person name="Moseley J."/>
            <person name="Napoli C."/>
            <person name="Nedelcu A.M."/>
            <person name="Niyogi K."/>
            <person name="Novoselov S.V."/>
            <person name="Paulsen I.T."/>
            <person name="Pazour G."/>
            <person name="Purton S."/>
            <person name="Ral J.P."/>
            <person name="Riano-Pachon D.M."/>
            <person name="Riekhof W."/>
            <person name="Rymarquis L."/>
            <person name="Schroda M."/>
            <person name="Stern D."/>
            <person name="Umen J."/>
            <person name="Willows R."/>
            <person name="Wilson N."/>
            <person name="Zimmer S.L."/>
            <person name="Allmer J."/>
            <person name="Balk J."/>
            <person name="Bisova K."/>
            <person name="Chen C.J."/>
            <person name="Elias M."/>
            <person name="Gendler K."/>
            <person name="Hauser C."/>
            <person name="Lamb M.R."/>
            <person name="Ledford H."/>
            <person name="Long J.C."/>
            <person name="Minagawa J."/>
            <person name="Page M.D."/>
            <person name="Pan J."/>
            <person name="Pootakham W."/>
            <person name="Roje S."/>
            <person name="Rose A."/>
            <person name="Stahlberg E."/>
            <person name="Terauchi A.M."/>
            <person name="Yang P."/>
            <person name="Ball S."/>
            <person name="Bowler C."/>
            <person name="Dieckmann C.L."/>
            <person name="Gladyshev V.N."/>
            <person name="Green P."/>
            <person name="Jorgensen R."/>
            <person name="Mayfield S."/>
            <person name="Mueller-Roeber B."/>
            <person name="Rajamani S."/>
            <person name="Sayre R.T."/>
            <person name="Brokstein P."/>
            <person name="Dubchak I."/>
            <person name="Goodstein D."/>
            <person name="Hornick L."/>
            <person name="Huang Y.W."/>
            <person name="Jhaveri J."/>
            <person name="Luo Y."/>
            <person name="Martinez D."/>
            <person name="Ngau W.C."/>
            <person name="Otillar B."/>
            <person name="Poliakov A."/>
            <person name="Porter A."/>
            <person name="Szajkowski L."/>
            <person name="Werner G."/>
            <person name="Zhou K."/>
            <person name="Grigoriev I.V."/>
            <person name="Rokhsar D.S."/>
            <person name="Grossman A.R."/>
        </authorList>
    </citation>
    <scope>NUCLEOTIDE SEQUENCE [LARGE SCALE GENOMIC DNA]</scope>
    <source>
        <strain evidence="10">CC-503</strain>
    </source>
</reference>
<dbReference type="InterPro" id="IPR024156">
    <property type="entry name" value="Small_GTPase_ARF"/>
</dbReference>
<dbReference type="InParanoid" id="A0A2K3DAZ7"/>
<gene>
    <name evidence="9" type="ORF">CHLRE_10g448200v5</name>
</gene>
<comment type="similarity">
    <text evidence="1">Belongs to the small GTPase superfamily. Arf family.</text>
</comment>
<dbReference type="PROSITE" id="PS51417">
    <property type="entry name" value="ARF"/>
    <property type="match status" value="1"/>
</dbReference>
<dbReference type="Gene3D" id="3.40.50.300">
    <property type="entry name" value="P-loop containing nucleotide triphosphate hydrolases"/>
    <property type="match status" value="1"/>
</dbReference>
<dbReference type="InterPro" id="IPR027417">
    <property type="entry name" value="P-loop_NTPase"/>
</dbReference>
<dbReference type="InterPro" id="IPR005225">
    <property type="entry name" value="Small_GTP-bd"/>
</dbReference>
<dbReference type="ExpressionAtlas" id="A0A2K3DAZ7">
    <property type="expression patterns" value="baseline and differential"/>
</dbReference>
<dbReference type="RefSeq" id="XP_042920315.1">
    <property type="nucleotide sequence ID" value="XM_043066918.1"/>
</dbReference>
<dbReference type="GO" id="GO:0005794">
    <property type="term" value="C:Golgi apparatus"/>
    <property type="evidence" value="ECO:0000318"/>
    <property type="project" value="GO_Central"/>
</dbReference>
<dbReference type="GO" id="GO:0005525">
    <property type="term" value="F:GTP binding"/>
    <property type="evidence" value="ECO:0000318"/>
    <property type="project" value="GO_Central"/>
</dbReference>
<dbReference type="KEGG" id="cre:CHLRE_10g448200v5"/>
<dbReference type="SMART" id="SM00175">
    <property type="entry name" value="RAB"/>
    <property type="match status" value="1"/>
</dbReference>
<evidence type="ECO:0000313" key="9">
    <source>
        <dbReference type="EMBL" id="PNW77707.1"/>
    </source>
</evidence>
<feature type="compositionally biased region" description="Low complexity" evidence="8">
    <location>
        <begin position="285"/>
        <end position="303"/>
    </location>
</feature>
<keyword evidence="2" id="KW-0519">Myristate</keyword>
<dbReference type="EMBL" id="CM008971">
    <property type="protein sequence ID" value="PNW77707.1"/>
    <property type="molecule type" value="Genomic_DNA"/>
</dbReference>
<feature type="region of interest" description="Disordered" evidence="8">
    <location>
        <begin position="653"/>
        <end position="708"/>
    </location>
</feature>
<dbReference type="GO" id="GO:0003924">
    <property type="term" value="F:GTPase activity"/>
    <property type="evidence" value="ECO:0007669"/>
    <property type="project" value="InterPro"/>
</dbReference>
<name>A0A2K3DAZ7_CHLRE</name>
<keyword evidence="3 6" id="KW-0547">Nucleotide-binding</keyword>
<dbReference type="GO" id="GO:0030010">
    <property type="term" value="P:establishment of cell polarity"/>
    <property type="evidence" value="ECO:0007669"/>
    <property type="project" value="UniProtKB-ARBA"/>
</dbReference>
<feature type="region of interest" description="Disordered" evidence="8">
    <location>
        <begin position="812"/>
        <end position="858"/>
    </location>
</feature>
<keyword evidence="2" id="KW-0449">Lipoprotein</keyword>
<evidence type="ECO:0000256" key="3">
    <source>
        <dbReference type="ARBA" id="ARBA00022741"/>
    </source>
</evidence>
<keyword evidence="4" id="KW-0931">ER-Golgi transport</keyword>
<feature type="compositionally biased region" description="Gly residues" evidence="8">
    <location>
        <begin position="340"/>
        <end position="351"/>
    </location>
</feature>
<dbReference type="PRINTS" id="PR00328">
    <property type="entry name" value="SAR1GTPBP"/>
</dbReference>
<dbReference type="SUPFAM" id="SSF52540">
    <property type="entry name" value="P-loop containing nucleoside triphosphate hydrolases"/>
    <property type="match status" value="1"/>
</dbReference>
<dbReference type="GO" id="GO:0005737">
    <property type="term" value="C:cytoplasm"/>
    <property type="evidence" value="ECO:0000318"/>
    <property type="project" value="GO_Central"/>
</dbReference>
<dbReference type="CDD" id="cd00878">
    <property type="entry name" value="Arf_Arl"/>
    <property type="match status" value="1"/>
</dbReference>
<dbReference type="PANTHER" id="PTHR11711">
    <property type="entry name" value="ADP RIBOSYLATION FACTOR-RELATED"/>
    <property type="match status" value="1"/>
</dbReference>
<evidence type="ECO:0000256" key="4">
    <source>
        <dbReference type="ARBA" id="ARBA00022892"/>
    </source>
</evidence>
<evidence type="ECO:0000313" key="10">
    <source>
        <dbReference type="Proteomes" id="UP000006906"/>
    </source>
</evidence>